<feature type="compositionally biased region" description="Basic and acidic residues" evidence="1">
    <location>
        <begin position="268"/>
        <end position="288"/>
    </location>
</feature>
<evidence type="ECO:0000313" key="2">
    <source>
        <dbReference type="EMBL" id="CDZ97159.1"/>
    </source>
</evidence>
<reference evidence="2" key="1">
    <citation type="submission" date="2014-08" db="EMBL/GenBank/DDBJ databases">
        <authorList>
            <person name="Sharma Rahul"/>
            <person name="Thines Marco"/>
        </authorList>
    </citation>
    <scope>NUCLEOTIDE SEQUENCE</scope>
</reference>
<dbReference type="Gene3D" id="1.25.40.540">
    <property type="entry name" value="TAP42-like family"/>
    <property type="match status" value="1"/>
</dbReference>
<dbReference type="PANTHER" id="PTHR10933">
    <property type="entry name" value="IMMUNOGLOBULIN-BINDING PROTEIN 1"/>
    <property type="match status" value="1"/>
</dbReference>
<dbReference type="GO" id="GO:0035303">
    <property type="term" value="P:regulation of dephosphorylation"/>
    <property type="evidence" value="ECO:0007669"/>
    <property type="project" value="TreeGrafter"/>
</dbReference>
<dbReference type="EMBL" id="LN483167">
    <property type="protein sequence ID" value="CDZ97159.1"/>
    <property type="molecule type" value="Genomic_DNA"/>
</dbReference>
<dbReference type="GO" id="GO:0051721">
    <property type="term" value="F:protein phosphatase 2A binding"/>
    <property type="evidence" value="ECO:0007669"/>
    <property type="project" value="TreeGrafter"/>
</dbReference>
<protein>
    <submittedName>
        <fullName evidence="2">Protein phosphatase 2A-associated protein</fullName>
    </submittedName>
</protein>
<feature type="compositionally biased region" description="Basic and acidic residues" evidence="1">
    <location>
        <begin position="245"/>
        <end position="259"/>
    </location>
</feature>
<dbReference type="GO" id="GO:0005829">
    <property type="term" value="C:cytosol"/>
    <property type="evidence" value="ECO:0007669"/>
    <property type="project" value="TreeGrafter"/>
</dbReference>
<proteinExistence type="predicted"/>
<dbReference type="InterPro" id="IPR038511">
    <property type="entry name" value="TAP42/TAP46-like_sf"/>
</dbReference>
<sequence>MSFAEDLEELSLAELFSKALILAGGVYDEPTNAESTQTALETSYRATQLAKNLLDARGVFSTNEQVEDVSTHGLAFMFVGYVAGEVGGRLRTEGRDERVRRLKQAKIDFQGFINLLDAYSIVPPSEREKLRRTGTRDPTIRREEKINQFRWEKQVRSSLETLSNRTTSDTSSNDFMLINSLLPPPPSTPSSSSSSAYSHLEASRTYTLALLSLLYAQTLNSLESIEQEEELLSNAPAEISPVRPGEGERADDRSRMRDGDDNETAAWRLDRVDRGGPDGRGELMDKSGKPLRPFTVLPSATSTDERTRLQSEVFRASHRLPTMSIDEYLKNEFDTGRVITGGGKASEEAPTTNEILQLASEQDGLLSAIEADEKKRLKDENWAVYTEENAKGAGNTMNR</sequence>
<feature type="compositionally biased region" description="Low complexity" evidence="1">
    <location>
        <begin position="161"/>
        <end position="174"/>
    </location>
</feature>
<accession>A0A0F7SIJ9</accession>
<dbReference type="InterPro" id="IPR007304">
    <property type="entry name" value="TAP46-like"/>
</dbReference>
<dbReference type="PANTHER" id="PTHR10933:SF9">
    <property type="entry name" value="IMMUNOGLOBULIN-BINDING PROTEIN 1"/>
    <property type="match status" value="1"/>
</dbReference>
<evidence type="ECO:0000256" key="1">
    <source>
        <dbReference type="SAM" id="MobiDB-lite"/>
    </source>
</evidence>
<organism evidence="2">
    <name type="scientific">Phaffia rhodozyma</name>
    <name type="common">Yeast</name>
    <name type="synonym">Xanthophyllomyces dendrorhous</name>
    <dbReference type="NCBI Taxonomy" id="264483"/>
    <lineage>
        <taxon>Eukaryota</taxon>
        <taxon>Fungi</taxon>
        <taxon>Dikarya</taxon>
        <taxon>Basidiomycota</taxon>
        <taxon>Agaricomycotina</taxon>
        <taxon>Tremellomycetes</taxon>
        <taxon>Cystofilobasidiales</taxon>
        <taxon>Mrakiaceae</taxon>
        <taxon>Phaffia</taxon>
    </lineage>
</organism>
<feature type="region of interest" description="Disordered" evidence="1">
    <location>
        <begin position="232"/>
        <end position="308"/>
    </location>
</feature>
<dbReference type="AlphaFoldDB" id="A0A0F7SIJ9"/>
<dbReference type="Pfam" id="PF04177">
    <property type="entry name" value="TAP42"/>
    <property type="match status" value="1"/>
</dbReference>
<dbReference type="GO" id="GO:0009966">
    <property type="term" value="P:regulation of signal transduction"/>
    <property type="evidence" value="ECO:0007669"/>
    <property type="project" value="InterPro"/>
</dbReference>
<feature type="region of interest" description="Disordered" evidence="1">
    <location>
        <begin position="160"/>
        <end position="195"/>
    </location>
</feature>
<name>A0A0F7SIJ9_PHARH</name>